<dbReference type="Proteomes" id="UP001175261">
    <property type="component" value="Unassembled WGS sequence"/>
</dbReference>
<evidence type="ECO:0000313" key="2">
    <source>
        <dbReference type="EMBL" id="KAK0385782.1"/>
    </source>
</evidence>
<reference evidence="2" key="1">
    <citation type="submission" date="2022-10" db="EMBL/GenBank/DDBJ databases">
        <title>Determination and structural analysis of whole genome sequence of Sarocladium strictum F4-1.</title>
        <authorList>
            <person name="Hu L."/>
            <person name="Jiang Y."/>
        </authorList>
    </citation>
    <scope>NUCLEOTIDE SEQUENCE</scope>
    <source>
        <strain evidence="2">F4-1</strain>
    </source>
</reference>
<organism evidence="2 3">
    <name type="scientific">Sarocladium strictum</name>
    <name type="common">Black bundle disease fungus</name>
    <name type="synonym">Acremonium strictum</name>
    <dbReference type="NCBI Taxonomy" id="5046"/>
    <lineage>
        <taxon>Eukaryota</taxon>
        <taxon>Fungi</taxon>
        <taxon>Dikarya</taxon>
        <taxon>Ascomycota</taxon>
        <taxon>Pezizomycotina</taxon>
        <taxon>Sordariomycetes</taxon>
        <taxon>Hypocreomycetidae</taxon>
        <taxon>Hypocreales</taxon>
        <taxon>Sarocladiaceae</taxon>
        <taxon>Sarocladium</taxon>
    </lineage>
</organism>
<feature type="domain" description="DUF7730" evidence="1">
    <location>
        <begin position="43"/>
        <end position="249"/>
    </location>
</feature>
<protein>
    <recommendedName>
        <fullName evidence="1">DUF7730 domain-containing protein</fullName>
    </recommendedName>
</protein>
<evidence type="ECO:0000313" key="3">
    <source>
        <dbReference type="Proteomes" id="UP001175261"/>
    </source>
</evidence>
<proteinExistence type="predicted"/>
<name>A0AA39GGQ1_SARSR</name>
<dbReference type="PANTHER" id="PTHR38790">
    <property type="entry name" value="2EXR DOMAIN-CONTAINING PROTEIN-RELATED"/>
    <property type="match status" value="1"/>
</dbReference>
<evidence type="ECO:0000259" key="1">
    <source>
        <dbReference type="Pfam" id="PF24864"/>
    </source>
</evidence>
<comment type="caution">
    <text evidence="2">The sequence shown here is derived from an EMBL/GenBank/DDBJ whole genome shotgun (WGS) entry which is preliminary data.</text>
</comment>
<dbReference type="Pfam" id="PF24864">
    <property type="entry name" value="DUF7730"/>
    <property type="match status" value="1"/>
</dbReference>
<sequence length="269" mass="31289">MTLLRTIPPIVSSNRGSLVQRAKRFVFGDPKPITPNSERDNPQLSVLLLHRLPFEIRSQIWNAYFYSPATVKVHIVGYATQAAECLVEDQQSFHPKSHLECHRLKQKRDRLNLLLTCKRIYFECAPLLYETTMFDFSSTLYTISNFRKLIPAHHFACISQVSILILATWKTLAAPADKENENGQTRQWPLIWETLAAMTNLRWLRFEVRLVSYDSYVGVWVKNMDEALRPVKMVTKPSHFELILPFDVGDWARELPCQVVRSENKDAWK</sequence>
<accession>A0AA39GGQ1</accession>
<keyword evidence="3" id="KW-1185">Reference proteome</keyword>
<dbReference type="AlphaFoldDB" id="A0AA39GGQ1"/>
<gene>
    <name evidence="2" type="ORF">NLU13_6959</name>
</gene>
<dbReference type="InterPro" id="IPR056632">
    <property type="entry name" value="DUF7730"/>
</dbReference>
<dbReference type="EMBL" id="JAPDFR010000006">
    <property type="protein sequence ID" value="KAK0385782.1"/>
    <property type="molecule type" value="Genomic_DNA"/>
</dbReference>